<keyword evidence="10" id="KW-1185">Reference proteome</keyword>
<dbReference type="InterPro" id="IPR023827">
    <property type="entry name" value="Peptidase_S8_Asp-AS"/>
</dbReference>
<dbReference type="InterPro" id="IPR015500">
    <property type="entry name" value="Peptidase_S8_subtilisin-rel"/>
</dbReference>
<feature type="domain" description="Peptidase S8/S53" evidence="7">
    <location>
        <begin position="137"/>
        <end position="385"/>
    </location>
</feature>
<feature type="active site" description="Charge relay system" evidence="5">
    <location>
        <position position="197"/>
    </location>
</feature>
<evidence type="ECO:0000256" key="5">
    <source>
        <dbReference type="PROSITE-ProRule" id="PRU01240"/>
    </source>
</evidence>
<feature type="active site" description="Charge relay system" evidence="5">
    <location>
        <position position="146"/>
    </location>
</feature>
<dbReference type="InterPro" id="IPR023828">
    <property type="entry name" value="Peptidase_S8_Ser-AS"/>
</dbReference>
<dbReference type="Pfam" id="PF05922">
    <property type="entry name" value="Inhibitor_I9"/>
    <property type="match status" value="1"/>
</dbReference>
<dbReference type="InterPro" id="IPR050131">
    <property type="entry name" value="Peptidase_S8_subtilisin-like"/>
</dbReference>
<dbReference type="Gene3D" id="3.30.70.80">
    <property type="entry name" value="Peptidase S8 propeptide/proteinase inhibitor I9"/>
    <property type="match status" value="1"/>
</dbReference>
<accession>A0A2S5TB24</accession>
<dbReference type="AlphaFoldDB" id="A0A2S5TB24"/>
<organism evidence="9 10">
    <name type="scientific">Solimonas fluminis</name>
    <dbReference type="NCBI Taxonomy" id="2086571"/>
    <lineage>
        <taxon>Bacteria</taxon>
        <taxon>Pseudomonadati</taxon>
        <taxon>Pseudomonadota</taxon>
        <taxon>Gammaproteobacteria</taxon>
        <taxon>Nevskiales</taxon>
        <taxon>Nevskiaceae</taxon>
        <taxon>Solimonas</taxon>
    </lineage>
</organism>
<dbReference type="InterPro" id="IPR036852">
    <property type="entry name" value="Peptidase_S8/S53_dom_sf"/>
</dbReference>
<dbReference type="PROSITE" id="PS00136">
    <property type="entry name" value="SUBTILASE_ASP"/>
    <property type="match status" value="1"/>
</dbReference>
<sequence length="406" mass="41015">MLAMLGMAGIAQAQQATAPQPIRGLVSQLIPDQYIVELAPDAARSGPLRQVAQGLVGSVGGGELRQVYTHALKGFSVRLPAVAAEALARNPRVLRIEQDRTLFLSETQVNPPSYGLDRIDQVDLPLDGQYSYPATAGQNVHVYVIDTGLNAAHTDFGTRVSTGRNFAANGSEGLLCTLLGLGCPPTDPANTTDCNGHGTHVSGTAVGSSFGVAKRATLHPVRVFGCGRSTATSTIIAGVDWVAANRQLPAVANLSLGGGASDLLDTAVNNLIDAGVTVVVAAGNETANACNGSPSRVPRAITVGATTNTDARASYSNFGACLDLFAPGSSIVSAAYNSSTGSSTLSGTSMASPHVAGAAARYLAANIGASPAAVDAALKAAASSGKVGSPGTGSPNLLLRLDPVAY</sequence>
<dbReference type="PROSITE" id="PS00137">
    <property type="entry name" value="SUBTILASE_HIS"/>
    <property type="match status" value="1"/>
</dbReference>
<comment type="similarity">
    <text evidence="1 5 6">Belongs to the peptidase S8 family.</text>
</comment>
<evidence type="ECO:0000256" key="1">
    <source>
        <dbReference type="ARBA" id="ARBA00011073"/>
    </source>
</evidence>
<dbReference type="Proteomes" id="UP000238220">
    <property type="component" value="Unassembled WGS sequence"/>
</dbReference>
<dbReference type="PROSITE" id="PS51892">
    <property type="entry name" value="SUBTILASE"/>
    <property type="match status" value="1"/>
</dbReference>
<dbReference type="GO" id="GO:0006508">
    <property type="term" value="P:proteolysis"/>
    <property type="evidence" value="ECO:0007669"/>
    <property type="project" value="UniProtKB-KW"/>
</dbReference>
<dbReference type="InterPro" id="IPR000209">
    <property type="entry name" value="Peptidase_S8/S53_dom"/>
</dbReference>
<dbReference type="InterPro" id="IPR037045">
    <property type="entry name" value="S8pro/Inhibitor_I9_sf"/>
</dbReference>
<protein>
    <submittedName>
        <fullName evidence="9">Serine protease</fullName>
    </submittedName>
</protein>
<dbReference type="SUPFAM" id="SSF54897">
    <property type="entry name" value="Protease propeptides/inhibitors"/>
    <property type="match status" value="1"/>
</dbReference>
<evidence type="ECO:0000256" key="2">
    <source>
        <dbReference type="ARBA" id="ARBA00022670"/>
    </source>
</evidence>
<reference evidence="9 10" key="1">
    <citation type="submission" date="2018-02" db="EMBL/GenBank/DDBJ databases">
        <title>Genome sequencing of Solimonas sp. HR-BB.</title>
        <authorList>
            <person name="Lee Y."/>
            <person name="Jeon C.O."/>
        </authorList>
    </citation>
    <scope>NUCLEOTIDE SEQUENCE [LARGE SCALE GENOMIC DNA]</scope>
    <source>
        <strain evidence="9 10">HR-BB</strain>
    </source>
</reference>
<evidence type="ECO:0000313" key="9">
    <source>
        <dbReference type="EMBL" id="PPE72204.1"/>
    </source>
</evidence>
<keyword evidence="2 5" id="KW-0645">Protease</keyword>
<dbReference type="GO" id="GO:0004252">
    <property type="term" value="F:serine-type endopeptidase activity"/>
    <property type="evidence" value="ECO:0007669"/>
    <property type="project" value="UniProtKB-UniRule"/>
</dbReference>
<dbReference type="PRINTS" id="PR00723">
    <property type="entry name" value="SUBTILISIN"/>
</dbReference>
<keyword evidence="3 5" id="KW-0378">Hydrolase</keyword>
<evidence type="ECO:0000259" key="7">
    <source>
        <dbReference type="Pfam" id="PF00082"/>
    </source>
</evidence>
<dbReference type="InterPro" id="IPR010259">
    <property type="entry name" value="S8pro/Inhibitor_I9"/>
</dbReference>
<evidence type="ECO:0000256" key="4">
    <source>
        <dbReference type="ARBA" id="ARBA00022825"/>
    </source>
</evidence>
<feature type="domain" description="Inhibitor I9" evidence="8">
    <location>
        <begin position="59"/>
        <end position="104"/>
    </location>
</feature>
<dbReference type="SUPFAM" id="SSF52743">
    <property type="entry name" value="Subtilisin-like"/>
    <property type="match status" value="1"/>
</dbReference>
<dbReference type="EMBL" id="PSNW01000015">
    <property type="protein sequence ID" value="PPE72204.1"/>
    <property type="molecule type" value="Genomic_DNA"/>
</dbReference>
<keyword evidence="4 5" id="KW-0720">Serine protease</keyword>
<evidence type="ECO:0000256" key="6">
    <source>
        <dbReference type="RuleBase" id="RU003355"/>
    </source>
</evidence>
<dbReference type="PANTHER" id="PTHR43806:SF11">
    <property type="entry name" value="CEREVISIN-RELATED"/>
    <property type="match status" value="1"/>
</dbReference>
<dbReference type="InterPro" id="IPR022398">
    <property type="entry name" value="Peptidase_S8_His-AS"/>
</dbReference>
<proteinExistence type="inferred from homology"/>
<dbReference type="CDD" id="cd04077">
    <property type="entry name" value="Peptidases_S8_PCSK9_ProteinaseK_like"/>
    <property type="match status" value="1"/>
</dbReference>
<evidence type="ECO:0000259" key="8">
    <source>
        <dbReference type="Pfam" id="PF05922"/>
    </source>
</evidence>
<dbReference type="PROSITE" id="PS00138">
    <property type="entry name" value="SUBTILASE_SER"/>
    <property type="match status" value="1"/>
</dbReference>
<feature type="active site" description="Charge relay system" evidence="5">
    <location>
        <position position="349"/>
    </location>
</feature>
<dbReference type="Pfam" id="PF00082">
    <property type="entry name" value="Peptidase_S8"/>
    <property type="match status" value="1"/>
</dbReference>
<dbReference type="Gene3D" id="3.40.50.200">
    <property type="entry name" value="Peptidase S8/S53 domain"/>
    <property type="match status" value="1"/>
</dbReference>
<name>A0A2S5TB24_9GAMM</name>
<dbReference type="GO" id="GO:0005615">
    <property type="term" value="C:extracellular space"/>
    <property type="evidence" value="ECO:0007669"/>
    <property type="project" value="TreeGrafter"/>
</dbReference>
<dbReference type="OrthoDB" id="9790784at2"/>
<evidence type="ECO:0000313" key="10">
    <source>
        <dbReference type="Proteomes" id="UP000238220"/>
    </source>
</evidence>
<comment type="caution">
    <text evidence="9">The sequence shown here is derived from an EMBL/GenBank/DDBJ whole genome shotgun (WGS) entry which is preliminary data.</text>
</comment>
<dbReference type="FunFam" id="3.40.50.200:FF:000016">
    <property type="entry name" value="Proprotein convertase subtilisin/kexin type 9"/>
    <property type="match status" value="1"/>
</dbReference>
<dbReference type="PANTHER" id="PTHR43806">
    <property type="entry name" value="PEPTIDASE S8"/>
    <property type="match status" value="1"/>
</dbReference>
<evidence type="ECO:0000256" key="3">
    <source>
        <dbReference type="ARBA" id="ARBA00022801"/>
    </source>
</evidence>
<dbReference type="InterPro" id="IPR034193">
    <property type="entry name" value="PCSK9_ProteinaseK-like"/>
</dbReference>
<gene>
    <name evidence="9" type="ORF">C3942_19820</name>
</gene>